<dbReference type="GO" id="GO:0003676">
    <property type="term" value="F:nucleic acid binding"/>
    <property type="evidence" value="ECO:0007669"/>
    <property type="project" value="InterPro"/>
</dbReference>
<evidence type="ECO:0000313" key="2">
    <source>
        <dbReference type="Ensembl" id="ENSMMDP00005048488.1"/>
    </source>
</evidence>
<organism evidence="2 3">
    <name type="scientific">Myripristis murdjan</name>
    <name type="common">pinecone soldierfish</name>
    <dbReference type="NCBI Taxonomy" id="586833"/>
    <lineage>
        <taxon>Eukaryota</taxon>
        <taxon>Metazoa</taxon>
        <taxon>Chordata</taxon>
        <taxon>Craniata</taxon>
        <taxon>Vertebrata</taxon>
        <taxon>Euteleostomi</taxon>
        <taxon>Actinopterygii</taxon>
        <taxon>Neopterygii</taxon>
        <taxon>Teleostei</taxon>
        <taxon>Neoteleostei</taxon>
        <taxon>Acanthomorphata</taxon>
        <taxon>Holocentriformes</taxon>
        <taxon>Holocentridae</taxon>
        <taxon>Myripristis</taxon>
    </lineage>
</organism>
<dbReference type="CDD" id="cd12355">
    <property type="entry name" value="RRM_RBM18"/>
    <property type="match status" value="1"/>
</dbReference>
<gene>
    <name evidence="2" type="primary">RBM18</name>
    <name evidence="2" type="synonym">rbm18</name>
</gene>
<feature type="region of interest" description="Disordered" evidence="1">
    <location>
        <begin position="148"/>
        <end position="192"/>
    </location>
</feature>
<dbReference type="InterPro" id="IPR035979">
    <property type="entry name" value="RBD_domain_sf"/>
</dbReference>
<keyword evidence="3" id="KW-1185">Reference proteome</keyword>
<feature type="region of interest" description="Disordered" evidence="1">
    <location>
        <begin position="107"/>
        <end position="126"/>
    </location>
</feature>
<protein>
    <submittedName>
        <fullName evidence="2">RNA binding motif protein 18</fullName>
    </submittedName>
</protein>
<sequence length="192" mass="21574">MASAAGTVRSASILSDRVAHEGSRVWMGNIDPKITKYHLVKLLEKFGKVKQFDFVFHKSGPLEGGTSGRYCLQEAEKAIHCLNGELSLSKKLVVHWAHAQKFEGFRGDKTTPPSLEPSCSGAAEEGPVPIGHLSAKIRAIEAKLQMMEENPDDEHSGLSAYVYKKPPERKRREPYTKSHHNNHSRPFRKFRR</sequence>
<dbReference type="Proteomes" id="UP000472263">
    <property type="component" value="Chromosome 12"/>
</dbReference>
<dbReference type="GeneTree" id="ENSGT00390000013765"/>
<evidence type="ECO:0000256" key="1">
    <source>
        <dbReference type="SAM" id="MobiDB-lite"/>
    </source>
</evidence>
<reference evidence="2" key="2">
    <citation type="submission" date="2025-08" db="UniProtKB">
        <authorList>
            <consortium name="Ensembl"/>
        </authorList>
    </citation>
    <scope>IDENTIFICATION</scope>
</reference>
<proteinExistence type="predicted"/>
<evidence type="ECO:0000313" key="3">
    <source>
        <dbReference type="Proteomes" id="UP000472263"/>
    </source>
</evidence>
<dbReference type="Gene3D" id="3.30.70.330">
    <property type="match status" value="1"/>
</dbReference>
<accession>A0A668ABC1</accession>
<dbReference type="InterPro" id="IPR012677">
    <property type="entry name" value="Nucleotide-bd_a/b_plait_sf"/>
</dbReference>
<dbReference type="AlphaFoldDB" id="A0A668ABC1"/>
<dbReference type="Ensembl" id="ENSMMDT00005049440.1">
    <property type="protein sequence ID" value="ENSMMDP00005048488.1"/>
    <property type="gene ID" value="ENSMMDG00005022052.1"/>
</dbReference>
<reference evidence="2" key="3">
    <citation type="submission" date="2025-09" db="UniProtKB">
        <authorList>
            <consortium name="Ensembl"/>
        </authorList>
    </citation>
    <scope>IDENTIFICATION</scope>
</reference>
<feature type="compositionally biased region" description="Basic residues" evidence="1">
    <location>
        <begin position="177"/>
        <end position="192"/>
    </location>
</feature>
<dbReference type="InParanoid" id="A0A668ABC1"/>
<dbReference type="SUPFAM" id="SSF54928">
    <property type="entry name" value="RNA-binding domain, RBD"/>
    <property type="match status" value="1"/>
</dbReference>
<name>A0A668ABC1_9TELE</name>
<reference evidence="2" key="1">
    <citation type="submission" date="2019-06" db="EMBL/GenBank/DDBJ databases">
        <authorList>
            <consortium name="Wellcome Sanger Institute Data Sharing"/>
        </authorList>
    </citation>
    <scope>NUCLEOTIDE SEQUENCE [LARGE SCALE GENOMIC DNA]</scope>
</reference>
<dbReference type="InterPro" id="IPR039157">
    <property type="entry name" value="RBM18_RRM"/>
</dbReference>